<keyword evidence="1" id="KW-1133">Transmembrane helix</keyword>
<gene>
    <name evidence="3" type="ORF">C8F04DRAFT_1289310</name>
</gene>
<feature type="transmembrane region" description="Helical" evidence="1">
    <location>
        <begin position="92"/>
        <end position="111"/>
    </location>
</feature>
<dbReference type="Pfam" id="PF20153">
    <property type="entry name" value="DUF6535"/>
    <property type="match status" value="1"/>
</dbReference>
<sequence length="793" mass="88010">MAGEGPTGNSWYRANEPLLIDDQQCHQIISALCRFADVMESHKTLTSDSGDATVQLLSQNSQQLAAAANGSTFSSPTPAGFAPSGSSLLCNVLWFISLGLSLSCALIATLLEQWVRNFLHRADMRSSPIVRARIYSFLYYGLKRFKVHTIVDIIPLLLHASLVFFFAGLVAFLIPINTVVAAVAAALLAFIVVVYSLLTFIPLWHLDCPYHTPLSTAVWPIARHLMILWRLRYNAVADTNNSLSTKTMVQAMSDEAMLVSPARSARDYRALVWTAKSLSDDIELDAFIETIPDLLWGSAGGRRSYEDHIQKLLRHPDLRLLRRIAGPLRSCDNGLISLEAAKRRQTTCLKTLWAIGHLQTMTHATLDFTELIDHLTSVLDPEALLYSTSTVLLLRWSAFASIKGQLAGTLASLVQCTEDGRTPNLGRISSYLKSVEQRLAPMDSRFWKHFSAYGESPQFVPELIQAITEFCLVTPYQMLLSYLATSVRLAPQPYQWEQNLAATSSLDASVPFSTFQRRWQETLEDVVRLHTLKTSSSWKASMEILCSLWQPSKPMRIPSGIIYYLNARTPLLQRGSLHPIADSFRFHLWSSFPITLQYDTQGLYAGTNIATDTLSDNLPVSLHEAVLDAIEHISDSPNITISVVGLIKARLFHTTNLALVADFLNAFCYPESPPYQPPPTLQYMCGAAGTNYMSARSGLRASTNSGTVGCNRDKRHFEKYSKAAQPPTPYQAAPHPGYPWLEDTTARTQIKDLFTHSNTAKMFSESGQAWIAEIVPARITAILRGLEALHAGA</sequence>
<evidence type="ECO:0000313" key="4">
    <source>
        <dbReference type="Proteomes" id="UP001218188"/>
    </source>
</evidence>
<feature type="transmembrane region" description="Helical" evidence="1">
    <location>
        <begin position="180"/>
        <end position="204"/>
    </location>
</feature>
<reference evidence="3" key="1">
    <citation type="submission" date="2023-03" db="EMBL/GenBank/DDBJ databases">
        <title>Massive genome expansion in bonnet fungi (Mycena s.s.) driven by repeated elements and novel gene families across ecological guilds.</title>
        <authorList>
            <consortium name="Lawrence Berkeley National Laboratory"/>
            <person name="Harder C.B."/>
            <person name="Miyauchi S."/>
            <person name="Viragh M."/>
            <person name="Kuo A."/>
            <person name="Thoen E."/>
            <person name="Andreopoulos B."/>
            <person name="Lu D."/>
            <person name="Skrede I."/>
            <person name="Drula E."/>
            <person name="Henrissat B."/>
            <person name="Morin E."/>
            <person name="Kohler A."/>
            <person name="Barry K."/>
            <person name="LaButti K."/>
            <person name="Morin E."/>
            <person name="Salamov A."/>
            <person name="Lipzen A."/>
            <person name="Mereny Z."/>
            <person name="Hegedus B."/>
            <person name="Baldrian P."/>
            <person name="Stursova M."/>
            <person name="Weitz H."/>
            <person name="Taylor A."/>
            <person name="Grigoriev I.V."/>
            <person name="Nagy L.G."/>
            <person name="Martin F."/>
            <person name="Kauserud H."/>
        </authorList>
    </citation>
    <scope>NUCLEOTIDE SEQUENCE</scope>
    <source>
        <strain evidence="3">CBHHK200</strain>
    </source>
</reference>
<keyword evidence="1" id="KW-0812">Transmembrane</keyword>
<proteinExistence type="predicted"/>
<feature type="transmembrane region" description="Helical" evidence="1">
    <location>
        <begin position="153"/>
        <end position="174"/>
    </location>
</feature>
<evidence type="ECO:0000256" key="1">
    <source>
        <dbReference type="SAM" id="Phobius"/>
    </source>
</evidence>
<organism evidence="3 4">
    <name type="scientific">Mycena alexandri</name>
    <dbReference type="NCBI Taxonomy" id="1745969"/>
    <lineage>
        <taxon>Eukaryota</taxon>
        <taxon>Fungi</taxon>
        <taxon>Dikarya</taxon>
        <taxon>Basidiomycota</taxon>
        <taxon>Agaricomycotina</taxon>
        <taxon>Agaricomycetes</taxon>
        <taxon>Agaricomycetidae</taxon>
        <taxon>Agaricales</taxon>
        <taxon>Marasmiineae</taxon>
        <taxon>Mycenaceae</taxon>
        <taxon>Mycena</taxon>
    </lineage>
</organism>
<keyword evidence="4" id="KW-1185">Reference proteome</keyword>
<dbReference type="Proteomes" id="UP001218188">
    <property type="component" value="Unassembled WGS sequence"/>
</dbReference>
<evidence type="ECO:0000259" key="2">
    <source>
        <dbReference type="Pfam" id="PF20153"/>
    </source>
</evidence>
<dbReference type="InterPro" id="IPR045338">
    <property type="entry name" value="DUF6535"/>
</dbReference>
<dbReference type="EMBL" id="JARJCM010000107">
    <property type="protein sequence ID" value="KAJ7028902.1"/>
    <property type="molecule type" value="Genomic_DNA"/>
</dbReference>
<evidence type="ECO:0000313" key="3">
    <source>
        <dbReference type="EMBL" id="KAJ7028902.1"/>
    </source>
</evidence>
<feature type="domain" description="DUF6535" evidence="2">
    <location>
        <begin position="38"/>
        <end position="174"/>
    </location>
</feature>
<protein>
    <recommendedName>
        <fullName evidence="2">DUF6535 domain-containing protein</fullName>
    </recommendedName>
</protein>
<comment type="caution">
    <text evidence="3">The sequence shown here is derived from an EMBL/GenBank/DDBJ whole genome shotgun (WGS) entry which is preliminary data.</text>
</comment>
<keyword evidence="1" id="KW-0472">Membrane</keyword>
<dbReference type="AlphaFoldDB" id="A0AAD6SNG2"/>
<name>A0AAD6SNG2_9AGAR</name>
<accession>A0AAD6SNG2</accession>